<accession>A0A2P2PNJ8</accession>
<protein>
    <submittedName>
        <fullName evidence="2">Uncharacterized protein</fullName>
    </submittedName>
</protein>
<name>A0A2P2PNJ8_RHIMU</name>
<reference evidence="2" key="1">
    <citation type="submission" date="2018-02" db="EMBL/GenBank/DDBJ databases">
        <title>Rhizophora mucronata_Transcriptome.</title>
        <authorList>
            <person name="Meera S.P."/>
            <person name="Sreeshan A."/>
            <person name="Augustine A."/>
        </authorList>
    </citation>
    <scope>NUCLEOTIDE SEQUENCE</scope>
    <source>
        <tissue evidence="2">Leaf</tissue>
    </source>
</reference>
<evidence type="ECO:0000256" key="1">
    <source>
        <dbReference type="SAM" id="Phobius"/>
    </source>
</evidence>
<keyword evidence="1" id="KW-1133">Transmembrane helix</keyword>
<keyword evidence="1" id="KW-0812">Transmembrane</keyword>
<keyword evidence="1" id="KW-0472">Membrane</keyword>
<proteinExistence type="predicted"/>
<feature type="transmembrane region" description="Helical" evidence="1">
    <location>
        <begin position="6"/>
        <end position="31"/>
    </location>
</feature>
<dbReference type="AlphaFoldDB" id="A0A2P2PNJ8"/>
<sequence length="47" mass="5448">MHCWVIAFFNLAYLIFCKLLLQCIILSSLILPTVQDCPYMLLQDVIS</sequence>
<evidence type="ECO:0000313" key="2">
    <source>
        <dbReference type="EMBL" id="MBX56241.1"/>
    </source>
</evidence>
<dbReference type="EMBL" id="GGEC01075757">
    <property type="protein sequence ID" value="MBX56241.1"/>
    <property type="molecule type" value="Transcribed_RNA"/>
</dbReference>
<organism evidence="2">
    <name type="scientific">Rhizophora mucronata</name>
    <name type="common">Asiatic mangrove</name>
    <dbReference type="NCBI Taxonomy" id="61149"/>
    <lineage>
        <taxon>Eukaryota</taxon>
        <taxon>Viridiplantae</taxon>
        <taxon>Streptophyta</taxon>
        <taxon>Embryophyta</taxon>
        <taxon>Tracheophyta</taxon>
        <taxon>Spermatophyta</taxon>
        <taxon>Magnoliopsida</taxon>
        <taxon>eudicotyledons</taxon>
        <taxon>Gunneridae</taxon>
        <taxon>Pentapetalae</taxon>
        <taxon>rosids</taxon>
        <taxon>fabids</taxon>
        <taxon>Malpighiales</taxon>
        <taxon>Rhizophoraceae</taxon>
        <taxon>Rhizophora</taxon>
    </lineage>
</organism>